<dbReference type="EMBL" id="LGUG01000009">
    <property type="protein sequence ID" value="KON90870.1"/>
    <property type="molecule type" value="Genomic_DNA"/>
</dbReference>
<dbReference type="RefSeq" id="WP_043064400.1">
    <property type="nucleotide sequence ID" value="NZ_BJOA01000062.1"/>
</dbReference>
<dbReference type="AlphaFoldDB" id="A0A0D1XZP8"/>
<evidence type="ECO:0000313" key="4">
    <source>
        <dbReference type="Proteomes" id="UP000037269"/>
    </source>
</evidence>
<keyword evidence="1" id="KW-1133">Transmembrane helix</keyword>
<dbReference type="PATRIC" id="fig|47500.12.peg.364"/>
<gene>
    <name evidence="2" type="ORF">AF333_28035</name>
    <name evidence="3" type="ORF">SAMN04487909_11417</name>
</gene>
<evidence type="ECO:0000313" key="5">
    <source>
        <dbReference type="Proteomes" id="UP000182836"/>
    </source>
</evidence>
<accession>A0A0D1XZP8</accession>
<feature type="transmembrane region" description="Helical" evidence="1">
    <location>
        <begin position="42"/>
        <end position="60"/>
    </location>
</feature>
<dbReference type="GeneID" id="42308982"/>
<evidence type="ECO:0000256" key="1">
    <source>
        <dbReference type="SAM" id="Phobius"/>
    </source>
</evidence>
<proteinExistence type="predicted"/>
<dbReference type="Proteomes" id="UP000182836">
    <property type="component" value="Unassembled WGS sequence"/>
</dbReference>
<name>A0A0D1XZP8_ANEMI</name>
<sequence>MANEYSEYDYVAAGTIDVSELPPLDAETGKIMKDEFSTGFKLSLFYYAFIFAIPILNWFAPDFMFSRMWGGMTYSWFFTGIIAMAMAFIIAYVHTTLYEKRIQKYQNNGSSLGKSEGRNIG</sequence>
<dbReference type="STRING" id="47500.AF333_28035"/>
<keyword evidence="1" id="KW-0472">Membrane</keyword>
<keyword evidence="1" id="KW-0812">Transmembrane</keyword>
<reference evidence="3 5" key="2">
    <citation type="submission" date="2016-10" db="EMBL/GenBank/DDBJ databases">
        <authorList>
            <person name="de Groot N.N."/>
        </authorList>
    </citation>
    <scope>NUCLEOTIDE SEQUENCE [LARGE SCALE GENOMIC DNA]</scope>
    <source>
        <strain evidence="3 5">DSM 2895</strain>
    </source>
</reference>
<protein>
    <recommendedName>
        <fullName evidence="6">DUF485 domain-containing protein</fullName>
    </recommendedName>
</protein>
<evidence type="ECO:0008006" key="6">
    <source>
        <dbReference type="Google" id="ProtNLM"/>
    </source>
</evidence>
<dbReference type="Proteomes" id="UP000037269">
    <property type="component" value="Unassembled WGS sequence"/>
</dbReference>
<keyword evidence="4" id="KW-1185">Reference proteome</keyword>
<evidence type="ECO:0000313" key="2">
    <source>
        <dbReference type="EMBL" id="KON90870.1"/>
    </source>
</evidence>
<evidence type="ECO:0000313" key="3">
    <source>
        <dbReference type="EMBL" id="SDJ22856.1"/>
    </source>
</evidence>
<dbReference type="OrthoDB" id="2736869at2"/>
<organism evidence="2 4">
    <name type="scientific">Aneurinibacillus migulanus</name>
    <name type="common">Bacillus migulanus</name>
    <dbReference type="NCBI Taxonomy" id="47500"/>
    <lineage>
        <taxon>Bacteria</taxon>
        <taxon>Bacillati</taxon>
        <taxon>Bacillota</taxon>
        <taxon>Bacilli</taxon>
        <taxon>Bacillales</taxon>
        <taxon>Paenibacillaceae</taxon>
        <taxon>Aneurinibacillus group</taxon>
        <taxon>Aneurinibacillus</taxon>
    </lineage>
</organism>
<feature type="transmembrane region" description="Helical" evidence="1">
    <location>
        <begin position="72"/>
        <end position="93"/>
    </location>
</feature>
<dbReference type="EMBL" id="FNED01000014">
    <property type="protein sequence ID" value="SDJ22856.1"/>
    <property type="molecule type" value="Genomic_DNA"/>
</dbReference>
<reference evidence="2 4" key="1">
    <citation type="submission" date="2015-07" db="EMBL/GenBank/DDBJ databases">
        <title>Fjat-14205 dsm 2895.</title>
        <authorList>
            <person name="Liu B."/>
            <person name="Wang J."/>
            <person name="Zhu Y."/>
            <person name="Liu G."/>
            <person name="Chen Q."/>
            <person name="Chen Z."/>
            <person name="Lan J."/>
            <person name="Che J."/>
            <person name="Ge C."/>
            <person name="Shi H."/>
            <person name="Pan Z."/>
            <person name="Liu X."/>
        </authorList>
    </citation>
    <scope>NUCLEOTIDE SEQUENCE [LARGE SCALE GENOMIC DNA]</scope>
    <source>
        <strain evidence="2 4">DSM 2895</strain>
    </source>
</reference>